<evidence type="ECO:0000313" key="9">
    <source>
        <dbReference type="EMBL" id="GGO83244.1"/>
    </source>
</evidence>
<feature type="transmembrane region" description="Helical" evidence="8">
    <location>
        <begin position="75"/>
        <end position="96"/>
    </location>
</feature>
<dbReference type="GO" id="GO:0006457">
    <property type="term" value="P:protein folding"/>
    <property type="evidence" value="ECO:0007669"/>
    <property type="project" value="InterPro"/>
</dbReference>
<dbReference type="PANTHER" id="PTHR36570:SF3">
    <property type="entry name" value="DISULFIDE BOND FORMATION PROTEIN B"/>
    <property type="match status" value="1"/>
</dbReference>
<evidence type="ECO:0000256" key="8">
    <source>
        <dbReference type="SAM" id="Phobius"/>
    </source>
</evidence>
<comment type="caution">
    <text evidence="9">The sequence shown here is derived from an EMBL/GenBank/DDBJ whole genome shotgun (WGS) entry which is preliminary data.</text>
</comment>
<feature type="transmembrane region" description="Helical" evidence="8">
    <location>
        <begin position="145"/>
        <end position="164"/>
    </location>
</feature>
<keyword evidence="7" id="KW-0676">Redox-active center</keyword>
<evidence type="ECO:0000256" key="2">
    <source>
        <dbReference type="ARBA" id="ARBA00022475"/>
    </source>
</evidence>
<protein>
    <submittedName>
        <fullName evidence="9">Disulfide bond formation protein B</fullName>
    </submittedName>
</protein>
<keyword evidence="6 8" id="KW-0472">Membrane</keyword>
<keyword evidence="2" id="KW-1003">Cell membrane</keyword>
<sequence>MIPNPDNAGLSYRLINFIGLVLCAGTLAFAVLYMQGELGLQPCPLCTLTRVILLIMAAIFLIGWLLNPRAWLQRLFAGFNLLLATGGIAASIRQVWLRTTQDLPACAQLDDAMLNGGPGMPSLADTFRGIGECADNGWQVLGIDWPYLTLALFVILFVLLWRQLRKRARRSYFS</sequence>
<dbReference type="InterPro" id="IPR023380">
    <property type="entry name" value="DsbB-like_sf"/>
</dbReference>
<dbReference type="GO" id="GO:0015035">
    <property type="term" value="F:protein-disulfide reductase activity"/>
    <property type="evidence" value="ECO:0007669"/>
    <property type="project" value="InterPro"/>
</dbReference>
<name>A0A917ZJQ1_9GAMM</name>
<dbReference type="Pfam" id="PF02600">
    <property type="entry name" value="DsbB"/>
    <property type="match status" value="1"/>
</dbReference>
<keyword evidence="3 8" id="KW-0812">Transmembrane</keyword>
<evidence type="ECO:0000256" key="6">
    <source>
        <dbReference type="ARBA" id="ARBA00023136"/>
    </source>
</evidence>
<dbReference type="SUPFAM" id="SSF158442">
    <property type="entry name" value="DsbB-like"/>
    <property type="match status" value="1"/>
</dbReference>
<dbReference type="InterPro" id="IPR050183">
    <property type="entry name" value="DsbB"/>
</dbReference>
<dbReference type="Proteomes" id="UP000599578">
    <property type="component" value="Unassembled WGS sequence"/>
</dbReference>
<feature type="transmembrane region" description="Helical" evidence="8">
    <location>
        <begin position="12"/>
        <end position="35"/>
    </location>
</feature>
<feature type="transmembrane region" description="Helical" evidence="8">
    <location>
        <begin position="47"/>
        <end position="66"/>
    </location>
</feature>
<reference evidence="9 10" key="1">
    <citation type="journal article" date="2014" name="Int. J. Syst. Evol. Microbiol.">
        <title>Complete genome sequence of Corynebacterium casei LMG S-19264T (=DSM 44701T), isolated from a smear-ripened cheese.</title>
        <authorList>
            <consortium name="US DOE Joint Genome Institute (JGI-PGF)"/>
            <person name="Walter F."/>
            <person name="Albersmeier A."/>
            <person name="Kalinowski J."/>
            <person name="Ruckert C."/>
        </authorList>
    </citation>
    <scope>NUCLEOTIDE SEQUENCE [LARGE SCALE GENOMIC DNA]</scope>
    <source>
        <strain evidence="9 10">CGMCC 1.7286</strain>
    </source>
</reference>
<keyword evidence="4" id="KW-0813">Transport</keyword>
<proteinExistence type="predicted"/>
<dbReference type="GO" id="GO:0005886">
    <property type="term" value="C:plasma membrane"/>
    <property type="evidence" value="ECO:0007669"/>
    <property type="project" value="UniProtKB-SubCell"/>
</dbReference>
<keyword evidence="10" id="KW-1185">Reference proteome</keyword>
<accession>A0A917ZJQ1</accession>
<keyword evidence="4" id="KW-0249">Electron transport</keyword>
<dbReference type="EMBL" id="BMLT01000006">
    <property type="protein sequence ID" value="GGO83244.1"/>
    <property type="molecule type" value="Genomic_DNA"/>
</dbReference>
<evidence type="ECO:0000256" key="7">
    <source>
        <dbReference type="ARBA" id="ARBA00023284"/>
    </source>
</evidence>
<dbReference type="RefSeq" id="WP_188861097.1">
    <property type="nucleotide sequence ID" value="NZ_BMLT01000006.1"/>
</dbReference>
<evidence type="ECO:0000256" key="5">
    <source>
        <dbReference type="ARBA" id="ARBA00022989"/>
    </source>
</evidence>
<dbReference type="Gene3D" id="1.20.1550.10">
    <property type="entry name" value="DsbB-like"/>
    <property type="match status" value="1"/>
</dbReference>
<dbReference type="PANTHER" id="PTHR36570">
    <property type="entry name" value="DISULFIDE BOND FORMATION PROTEIN B"/>
    <property type="match status" value="1"/>
</dbReference>
<evidence type="ECO:0000256" key="3">
    <source>
        <dbReference type="ARBA" id="ARBA00022692"/>
    </source>
</evidence>
<comment type="subcellular location">
    <subcellularLocation>
        <location evidence="1">Cell membrane</location>
        <topology evidence="1">Multi-pass membrane protein</topology>
    </subcellularLocation>
</comment>
<dbReference type="InterPro" id="IPR003752">
    <property type="entry name" value="DiS_bond_form_DsbB/BdbC"/>
</dbReference>
<evidence type="ECO:0000256" key="4">
    <source>
        <dbReference type="ARBA" id="ARBA00022982"/>
    </source>
</evidence>
<keyword evidence="5 8" id="KW-1133">Transmembrane helix</keyword>
<organism evidence="9 10">
    <name type="scientific">Marinobacterium nitratireducens</name>
    <dbReference type="NCBI Taxonomy" id="518897"/>
    <lineage>
        <taxon>Bacteria</taxon>
        <taxon>Pseudomonadati</taxon>
        <taxon>Pseudomonadota</taxon>
        <taxon>Gammaproteobacteria</taxon>
        <taxon>Oceanospirillales</taxon>
        <taxon>Oceanospirillaceae</taxon>
        <taxon>Marinobacterium</taxon>
    </lineage>
</organism>
<gene>
    <name evidence="9" type="primary">dsbB</name>
    <name evidence="9" type="ORF">GCM10011348_26550</name>
</gene>
<evidence type="ECO:0000313" key="10">
    <source>
        <dbReference type="Proteomes" id="UP000599578"/>
    </source>
</evidence>
<dbReference type="AlphaFoldDB" id="A0A917ZJQ1"/>
<evidence type="ECO:0000256" key="1">
    <source>
        <dbReference type="ARBA" id="ARBA00004651"/>
    </source>
</evidence>